<dbReference type="PANTHER" id="PTHR21646">
    <property type="entry name" value="UBIQUITIN CARBOXYL-TERMINAL HYDROLASE"/>
    <property type="match status" value="1"/>
</dbReference>
<feature type="region of interest" description="Disordered" evidence="16">
    <location>
        <begin position="723"/>
        <end position="743"/>
    </location>
</feature>
<evidence type="ECO:0000256" key="10">
    <source>
        <dbReference type="ARBA" id="ARBA00022833"/>
    </source>
</evidence>
<accession>A0AAV8SQV2</accession>
<dbReference type="Pfam" id="PF00627">
    <property type="entry name" value="UBA"/>
    <property type="match status" value="2"/>
</dbReference>
<evidence type="ECO:0000256" key="5">
    <source>
        <dbReference type="ARBA" id="ARBA00022737"/>
    </source>
</evidence>
<dbReference type="FunFam" id="3.90.70.10:FF:000099">
    <property type="entry name" value="Ubiquitin carboxyl-terminal hydrolase"/>
    <property type="match status" value="1"/>
</dbReference>
<dbReference type="PROSITE" id="PS00973">
    <property type="entry name" value="USP_2"/>
    <property type="match status" value="1"/>
</dbReference>
<feature type="active site" description="Nucleophile" evidence="12">
    <location>
        <position position="317"/>
    </location>
</feature>
<feature type="binding site" evidence="13">
    <location>
        <position position="183"/>
    </location>
    <ligand>
        <name>Zn(2+)</name>
        <dbReference type="ChEBI" id="CHEBI:29105"/>
    </ligand>
</feature>
<protein>
    <recommendedName>
        <fullName evidence="11 15">Ubiquitin carboxyl-terminal hydrolase</fullName>
        <ecNumber evidence="11 15">3.4.19.12</ecNumber>
    </recommendedName>
</protein>
<dbReference type="Gene3D" id="3.30.40.10">
    <property type="entry name" value="Zinc/RING finger domain, C3HC4 (zinc finger)"/>
    <property type="match status" value="2"/>
</dbReference>
<evidence type="ECO:0000256" key="1">
    <source>
        <dbReference type="ARBA" id="ARBA00000707"/>
    </source>
</evidence>
<dbReference type="CDD" id="cd14295">
    <property type="entry name" value="UBA1_atUBP14"/>
    <property type="match status" value="1"/>
</dbReference>
<comment type="similarity">
    <text evidence="2 11 15">Belongs to the peptidase C19 family.</text>
</comment>
<dbReference type="InterPro" id="IPR013083">
    <property type="entry name" value="Znf_RING/FYVE/PHD"/>
</dbReference>
<keyword evidence="9 11" id="KW-0788">Thiol protease</keyword>
<evidence type="ECO:0000256" key="7">
    <source>
        <dbReference type="ARBA" id="ARBA00022786"/>
    </source>
</evidence>
<dbReference type="AlphaFoldDB" id="A0AAV8SQV2"/>
<keyword evidence="10 11" id="KW-0862">Zinc</keyword>
<keyword evidence="7 11" id="KW-0833">Ubl conjugation pathway</keyword>
<dbReference type="SUPFAM" id="SSF46934">
    <property type="entry name" value="UBA-like"/>
    <property type="match status" value="1"/>
</dbReference>
<keyword evidence="8 11" id="KW-0378">Hydrolase</keyword>
<evidence type="ECO:0000256" key="3">
    <source>
        <dbReference type="ARBA" id="ARBA00022670"/>
    </source>
</evidence>
<evidence type="ECO:0000256" key="12">
    <source>
        <dbReference type="PIRSR" id="PIRSR016308-1"/>
    </source>
</evidence>
<feature type="domain" description="UBP-type" evidence="19">
    <location>
        <begin position="156"/>
        <end position="266"/>
    </location>
</feature>
<dbReference type="Gene3D" id="1.10.8.10">
    <property type="entry name" value="DNA helicase RuvA subunit, C-terminal domain"/>
    <property type="match status" value="2"/>
</dbReference>
<dbReference type="Pfam" id="PF00443">
    <property type="entry name" value="UCH"/>
    <property type="match status" value="1"/>
</dbReference>
<reference evidence="20 21" key="1">
    <citation type="submission" date="2021-09" db="EMBL/GenBank/DDBJ databases">
        <title>Genomic insights and catalytic innovation underlie evolution of tropane alkaloids biosynthesis.</title>
        <authorList>
            <person name="Wang Y.-J."/>
            <person name="Tian T."/>
            <person name="Huang J.-P."/>
            <person name="Huang S.-X."/>
        </authorList>
    </citation>
    <scope>NUCLEOTIDE SEQUENCE [LARGE SCALE GENOMIC DNA]</scope>
    <source>
        <strain evidence="20">KIB-2018</strain>
        <tissue evidence="20">Leaf</tissue>
    </source>
</reference>
<feature type="binding site" evidence="13">
    <location>
        <position position="180"/>
    </location>
    <ligand>
        <name>Zn(2+)</name>
        <dbReference type="ChEBI" id="CHEBI:29105"/>
    </ligand>
</feature>
<evidence type="ECO:0000256" key="8">
    <source>
        <dbReference type="ARBA" id="ARBA00022801"/>
    </source>
</evidence>
<dbReference type="GO" id="GO:0008270">
    <property type="term" value="F:zinc ion binding"/>
    <property type="evidence" value="ECO:0007669"/>
    <property type="project" value="UniProtKB-UniRule"/>
</dbReference>
<dbReference type="GO" id="GO:0006508">
    <property type="term" value="P:proteolysis"/>
    <property type="evidence" value="ECO:0007669"/>
    <property type="project" value="UniProtKB-KW"/>
</dbReference>
<dbReference type="SMART" id="SM00165">
    <property type="entry name" value="UBA"/>
    <property type="match status" value="2"/>
</dbReference>
<dbReference type="InterPro" id="IPR028889">
    <property type="entry name" value="USP"/>
</dbReference>
<evidence type="ECO:0000259" key="19">
    <source>
        <dbReference type="PROSITE" id="PS50271"/>
    </source>
</evidence>
<dbReference type="Pfam" id="PF02148">
    <property type="entry name" value="zf-UBP"/>
    <property type="match status" value="1"/>
</dbReference>
<evidence type="ECO:0000256" key="9">
    <source>
        <dbReference type="ARBA" id="ARBA00022807"/>
    </source>
</evidence>
<dbReference type="PROSITE" id="PS50030">
    <property type="entry name" value="UBA"/>
    <property type="match status" value="2"/>
</dbReference>
<dbReference type="SUPFAM" id="SSF57850">
    <property type="entry name" value="RING/U-box"/>
    <property type="match status" value="1"/>
</dbReference>
<organism evidence="20 21">
    <name type="scientific">Erythroxylum novogranatense</name>
    <dbReference type="NCBI Taxonomy" id="1862640"/>
    <lineage>
        <taxon>Eukaryota</taxon>
        <taxon>Viridiplantae</taxon>
        <taxon>Streptophyta</taxon>
        <taxon>Embryophyta</taxon>
        <taxon>Tracheophyta</taxon>
        <taxon>Spermatophyta</taxon>
        <taxon>Magnoliopsida</taxon>
        <taxon>eudicotyledons</taxon>
        <taxon>Gunneridae</taxon>
        <taxon>Pentapetalae</taxon>
        <taxon>rosids</taxon>
        <taxon>fabids</taxon>
        <taxon>Malpighiales</taxon>
        <taxon>Erythroxylaceae</taxon>
        <taxon>Erythroxylum</taxon>
    </lineage>
</organism>
<feature type="binding site" evidence="13">
    <location>
        <position position="200"/>
    </location>
    <ligand>
        <name>Zn(2+)</name>
        <dbReference type="ChEBI" id="CHEBI:29105"/>
    </ligand>
</feature>
<dbReference type="InterPro" id="IPR016652">
    <property type="entry name" value="Ubiquitinyl_hydrolase"/>
</dbReference>
<evidence type="ECO:0000256" key="6">
    <source>
        <dbReference type="ARBA" id="ARBA00022771"/>
    </source>
</evidence>
<feature type="domain" description="UBA" evidence="17">
    <location>
        <begin position="619"/>
        <end position="660"/>
    </location>
</feature>
<comment type="function">
    <text evidence="15">Recognizes and hydrolyzes the peptide bond at the C-terminal Gly of ubiquitin. Involved in the processing of poly-ubiquitin precursors as well as that of ubiquitinated proteins.</text>
</comment>
<dbReference type="PANTHER" id="PTHR21646:SF10">
    <property type="entry name" value="UBIQUITIN CARBOXYL-TERMINAL HYDROLASE 14"/>
    <property type="match status" value="1"/>
</dbReference>
<feature type="compositionally biased region" description="Low complexity" evidence="16">
    <location>
        <begin position="723"/>
        <end position="733"/>
    </location>
</feature>
<keyword evidence="5" id="KW-0677">Repeat</keyword>
<dbReference type="SUPFAM" id="SSF54001">
    <property type="entry name" value="Cysteine proteinases"/>
    <property type="match status" value="1"/>
</dbReference>
<dbReference type="Pfam" id="PF17807">
    <property type="entry name" value="zf-UBP_var"/>
    <property type="match status" value="1"/>
</dbReference>
<dbReference type="InterPro" id="IPR009060">
    <property type="entry name" value="UBA-like_sf"/>
</dbReference>
<keyword evidence="21" id="KW-1185">Reference proteome</keyword>
<evidence type="ECO:0000256" key="13">
    <source>
        <dbReference type="PIRSR" id="PIRSR016308-3"/>
    </source>
</evidence>
<keyword evidence="4 11" id="KW-0479">Metal-binding</keyword>
<comment type="catalytic activity">
    <reaction evidence="1 11 15">
        <text>Thiol-dependent hydrolysis of ester, thioester, amide, peptide and isopeptide bonds formed by the C-terminal Gly of ubiquitin (a 76-residue protein attached to proteins as an intracellular targeting signal).</text>
        <dbReference type="EC" id="3.4.19.12"/>
    </reaction>
</comment>
<dbReference type="EC" id="3.4.19.12" evidence="11 15"/>
<dbReference type="CDD" id="cd02658">
    <property type="entry name" value="Peptidase_C19B"/>
    <property type="match status" value="1"/>
</dbReference>
<dbReference type="GO" id="GO:0023052">
    <property type="term" value="P:signaling"/>
    <property type="evidence" value="ECO:0007669"/>
    <property type="project" value="UniProtKB-ARBA"/>
</dbReference>
<gene>
    <name evidence="20" type="ORF">K2173_010747</name>
</gene>
<feature type="domain" description="UBA" evidence="17">
    <location>
        <begin position="678"/>
        <end position="718"/>
    </location>
</feature>
<evidence type="ECO:0000259" key="18">
    <source>
        <dbReference type="PROSITE" id="PS50235"/>
    </source>
</evidence>
<evidence type="ECO:0000256" key="4">
    <source>
        <dbReference type="ARBA" id="ARBA00022723"/>
    </source>
</evidence>
<dbReference type="InterPro" id="IPR050185">
    <property type="entry name" value="Ub_carboxyl-term_hydrolase"/>
</dbReference>
<feature type="active site" description="Proton acceptor" evidence="12">
    <location>
        <position position="767"/>
    </location>
</feature>
<comment type="caution">
    <text evidence="20">The sequence shown here is derived from an EMBL/GenBank/DDBJ whole genome shotgun (WGS) entry which is preliminary data.</text>
</comment>
<dbReference type="Proteomes" id="UP001159364">
    <property type="component" value="Linkage Group LG09"/>
</dbReference>
<name>A0AAV8SQV2_9ROSI</name>
<dbReference type="InterPro" id="IPR015940">
    <property type="entry name" value="UBA"/>
</dbReference>
<dbReference type="FunFam" id="1.10.8.10:FF:000086">
    <property type="entry name" value="Ubiquitin carboxyl-terminal hydrolase"/>
    <property type="match status" value="1"/>
</dbReference>
<dbReference type="PROSITE" id="PS00972">
    <property type="entry name" value="USP_1"/>
    <property type="match status" value="1"/>
</dbReference>
<proteinExistence type="inferred from homology"/>
<feature type="domain" description="USP" evidence="18">
    <location>
        <begin position="308"/>
        <end position="805"/>
    </location>
</feature>
<evidence type="ECO:0000259" key="17">
    <source>
        <dbReference type="PROSITE" id="PS50030"/>
    </source>
</evidence>
<dbReference type="InterPro" id="IPR001607">
    <property type="entry name" value="Znf_UBP"/>
</dbReference>
<dbReference type="InterPro" id="IPR018200">
    <property type="entry name" value="USP_CS"/>
</dbReference>
<dbReference type="SMART" id="SM00290">
    <property type="entry name" value="ZnF_UBP"/>
    <property type="match status" value="1"/>
</dbReference>
<sequence length="807" mass="89569">MELLRSNLSRVRIPEPTNRIYKQECCVSFDSPKSEGGLFIDMNTFLAFGKDYVGWNYEKTGNPVYLHIKHTKKPTPEDRPSKKPTLLAIGVDGGFENSEPEYDETYNLVMLPDYVSLPFPSVELPEKVRLAVDAVLMAEGAERKETLAAWTADKKQVSAYALNLQQIDNGVIVPPSGWKCAKCDKKDNLWLNLTDGTILCGRRNWDGTGGNNHAIEYYKKTGYPLSVKLGTITADLEAADVFSYPEDDSVLDPLLAQHLAFFGIDFSSLQKTEMTTAERELDQNTNFDWNRIQESGEAVEPIFGPGYTGLVNLGNSCYMAATMQVVFSTYSFCSRYYLTESLKIAFEMAPADPTVDLNMQLTKLAHGLLSGKYSFPALEKDDEVNAAISRNDKQEGIPPRMFKAVIAANHPEFSSMRQQDALEFFLHFLDQVERANGGRPELDASRSFKFGIEDRILCSSGKVAYNRRLDYILSVNIPLHEAINKDELDAFQKLKAVKVSEGKDVSIDEIVRPRVPLEACLANFSAAEEIQDFYSTALKAKTTALKTAGLTSFPDYLVLHMRKFVMEEGWVPKKLDVYIDVPDIIDISHLRSKGLQPGEELLPESVSGGEVEANEANIVASEDIVSQLVSMGFNQLHCQKAAINTSNAGVEEAMNWLLSYMDDPDIDAPISQGRQGVEIDQSKVDTLISFGFQEAVARKALKQSGGDVERATDWIFSNPDASLSSDMDVTSSSNAPASNDTGLPDGGGRYRLFGIVSHMGTSTQCGHYVAHIFKDGRWAIFNDNKVGASINPPKDMGYLYFFERLKS</sequence>
<dbReference type="GO" id="GO:0007154">
    <property type="term" value="P:cell communication"/>
    <property type="evidence" value="ECO:0007669"/>
    <property type="project" value="UniProtKB-ARBA"/>
</dbReference>
<evidence type="ECO:0000256" key="2">
    <source>
        <dbReference type="ARBA" id="ARBA00009085"/>
    </source>
</evidence>
<evidence type="ECO:0000256" key="16">
    <source>
        <dbReference type="SAM" id="MobiDB-lite"/>
    </source>
</evidence>
<evidence type="ECO:0000256" key="15">
    <source>
        <dbReference type="RuleBase" id="RU366025"/>
    </source>
</evidence>
<dbReference type="PROSITE" id="PS50271">
    <property type="entry name" value="ZF_UBP"/>
    <property type="match status" value="1"/>
</dbReference>
<evidence type="ECO:0000313" key="21">
    <source>
        <dbReference type="Proteomes" id="UP001159364"/>
    </source>
</evidence>
<dbReference type="EMBL" id="JAIWQS010000009">
    <property type="protein sequence ID" value="KAJ8754656.1"/>
    <property type="molecule type" value="Genomic_DNA"/>
</dbReference>
<dbReference type="InterPro" id="IPR038765">
    <property type="entry name" value="Papain-like_cys_pep_sf"/>
</dbReference>
<dbReference type="InterPro" id="IPR041432">
    <property type="entry name" value="UBP13_Znf-UBP_var"/>
</dbReference>
<dbReference type="Gene3D" id="3.90.70.10">
    <property type="entry name" value="Cysteine proteinases"/>
    <property type="match status" value="1"/>
</dbReference>
<dbReference type="GO" id="GO:0016579">
    <property type="term" value="P:protein deubiquitination"/>
    <property type="evidence" value="ECO:0007669"/>
    <property type="project" value="InterPro"/>
</dbReference>
<evidence type="ECO:0000313" key="20">
    <source>
        <dbReference type="EMBL" id="KAJ8754656.1"/>
    </source>
</evidence>
<dbReference type="FunFam" id="1.10.8.10:FF:000103">
    <property type="entry name" value="Ubiquitin carboxyl-terminal hydrolase"/>
    <property type="match status" value="1"/>
</dbReference>
<dbReference type="PIRSF" id="PIRSF016308">
    <property type="entry name" value="UBP"/>
    <property type="match status" value="1"/>
</dbReference>
<dbReference type="InterPro" id="IPR001394">
    <property type="entry name" value="Peptidase_C19_UCH"/>
</dbReference>
<dbReference type="PROSITE" id="PS50235">
    <property type="entry name" value="USP_3"/>
    <property type="match status" value="1"/>
</dbReference>
<dbReference type="FunFam" id="3.30.40.10:FF:000371">
    <property type="entry name" value="Ubiquitin carboxyl-terminal hydrolase"/>
    <property type="match status" value="1"/>
</dbReference>
<evidence type="ECO:0000256" key="14">
    <source>
        <dbReference type="PROSITE-ProRule" id="PRU00502"/>
    </source>
</evidence>
<feature type="binding site" evidence="13">
    <location>
        <position position="213"/>
    </location>
    <ligand>
        <name>Zn(2+)</name>
        <dbReference type="ChEBI" id="CHEBI:29105"/>
    </ligand>
</feature>
<dbReference type="GO" id="GO:0004843">
    <property type="term" value="F:cysteine-type deubiquitinase activity"/>
    <property type="evidence" value="ECO:0007669"/>
    <property type="project" value="UniProtKB-UniRule"/>
</dbReference>
<keyword evidence="3 11" id="KW-0645">Protease</keyword>
<dbReference type="FunFam" id="3.30.40.10:FF:000026">
    <property type="entry name" value="Ubiquitin carboxyl-terminal hydrolase"/>
    <property type="match status" value="1"/>
</dbReference>
<keyword evidence="6 14" id="KW-0863">Zinc-finger</keyword>
<evidence type="ECO:0000256" key="11">
    <source>
        <dbReference type="PIRNR" id="PIRNR016308"/>
    </source>
</evidence>